<dbReference type="InterPro" id="IPR028098">
    <property type="entry name" value="Glyco_trans_4-like_N"/>
</dbReference>
<accession>A0ABS6UVK3</accession>
<dbReference type="Pfam" id="PF00534">
    <property type="entry name" value="Glycos_transf_1"/>
    <property type="match status" value="1"/>
</dbReference>
<dbReference type="Pfam" id="PF13439">
    <property type="entry name" value="Glyco_transf_4"/>
    <property type="match status" value="1"/>
</dbReference>
<evidence type="ECO:0000313" key="5">
    <source>
        <dbReference type="EMBL" id="MBW0135734.1"/>
    </source>
</evidence>
<keyword evidence="1" id="KW-0328">Glycosyltransferase</keyword>
<evidence type="ECO:0000259" key="4">
    <source>
        <dbReference type="Pfam" id="PF13439"/>
    </source>
</evidence>
<proteinExistence type="predicted"/>
<evidence type="ECO:0000313" key="6">
    <source>
        <dbReference type="Proteomes" id="UP000694287"/>
    </source>
</evidence>
<dbReference type="InterPro" id="IPR001296">
    <property type="entry name" value="Glyco_trans_1"/>
</dbReference>
<dbReference type="EMBL" id="JADQDK010000001">
    <property type="protein sequence ID" value="MBW0135734.1"/>
    <property type="molecule type" value="Genomic_DNA"/>
</dbReference>
<dbReference type="CDD" id="cd03809">
    <property type="entry name" value="GT4_MtfB-like"/>
    <property type="match status" value="1"/>
</dbReference>
<evidence type="ECO:0000256" key="2">
    <source>
        <dbReference type="ARBA" id="ARBA00022679"/>
    </source>
</evidence>
<keyword evidence="2" id="KW-0808">Transferase</keyword>
<sequence>MMSALRYLLMAGHVPESGSGGGIVRYTVELARALARCDDVELHLMVDGRSPVLEALVPATHVLRRPTLPTALRSLHEWQGPGQSAGVDVVHGVKHIVPVRSSGAAKVLTVHDMLLLDRPGDFSVVKRVLLRRPYLASIHDADLVLCVSAATRARLLDYVPSAADKAVVVPLAAPSSLDDAVPVPVPELVGRRFALVVGDSNPRKNLRLAVDTWSQVRERVGDAVLVVVGPPEWAAAARGTRWAEHLDSGAVQHLGQVPDGTLRWCYEHASVVLCPSRLEGFGLPAVEAIRFGAPLVVSDDPALGEAGAGSGAVVVAGRDKDGWVRAVVTALANDRRASASTRDREFRNWDDVAAATVRAVRGAVDACRS</sequence>
<keyword evidence="6" id="KW-1185">Reference proteome</keyword>
<dbReference type="PANTHER" id="PTHR46401:SF2">
    <property type="entry name" value="GLYCOSYLTRANSFERASE WBBK-RELATED"/>
    <property type="match status" value="1"/>
</dbReference>
<name>A0ABS6UVK3_9PSEU</name>
<protein>
    <submittedName>
        <fullName evidence="5">Glycosyltransferase family 4 protein</fullName>
    </submittedName>
</protein>
<dbReference type="Proteomes" id="UP000694287">
    <property type="component" value="Unassembled WGS sequence"/>
</dbReference>
<reference evidence="5 6" key="1">
    <citation type="submission" date="2020-11" db="EMBL/GenBank/DDBJ databases">
        <title>Pseudonocardia abyssalis sp. nov. and Pseudonocardia oceani sp. nov., description and phylogenomic analysis of two novel actinomycetes isolated from the deep Southern Ocean.</title>
        <authorList>
            <person name="Parra J."/>
        </authorList>
    </citation>
    <scope>NUCLEOTIDE SEQUENCE [LARGE SCALE GENOMIC DNA]</scope>
    <source>
        <strain evidence="5 6">KRD-168</strain>
    </source>
</reference>
<organism evidence="5 6">
    <name type="scientific">Pseudonocardia abyssalis</name>
    <dbReference type="NCBI Taxonomy" id="2792008"/>
    <lineage>
        <taxon>Bacteria</taxon>
        <taxon>Bacillati</taxon>
        <taxon>Actinomycetota</taxon>
        <taxon>Actinomycetes</taxon>
        <taxon>Pseudonocardiales</taxon>
        <taxon>Pseudonocardiaceae</taxon>
        <taxon>Pseudonocardia</taxon>
    </lineage>
</organism>
<feature type="domain" description="Glycosyltransferase subfamily 4-like N-terminal" evidence="4">
    <location>
        <begin position="21"/>
        <end position="170"/>
    </location>
</feature>
<gene>
    <name evidence="5" type="ORF">I4I81_15915</name>
</gene>
<dbReference type="PANTHER" id="PTHR46401">
    <property type="entry name" value="GLYCOSYLTRANSFERASE WBBK-RELATED"/>
    <property type="match status" value="1"/>
</dbReference>
<evidence type="ECO:0000256" key="1">
    <source>
        <dbReference type="ARBA" id="ARBA00022676"/>
    </source>
</evidence>
<dbReference type="RefSeq" id="WP_218601550.1">
    <property type="nucleotide sequence ID" value="NZ_JADQDJ010000025.1"/>
</dbReference>
<evidence type="ECO:0000259" key="3">
    <source>
        <dbReference type="Pfam" id="PF00534"/>
    </source>
</evidence>
<comment type="caution">
    <text evidence="5">The sequence shown here is derived from an EMBL/GenBank/DDBJ whole genome shotgun (WGS) entry which is preliminary data.</text>
</comment>
<feature type="domain" description="Glycosyl transferase family 1" evidence="3">
    <location>
        <begin position="190"/>
        <end position="335"/>
    </location>
</feature>